<protein>
    <submittedName>
        <fullName evidence="1">Uncharacterized protein</fullName>
    </submittedName>
</protein>
<dbReference type="AlphaFoldDB" id="A0A6J5C9W6"/>
<reference evidence="1 2" key="1">
    <citation type="submission" date="2020-04" db="EMBL/GenBank/DDBJ databases">
        <authorList>
            <person name="De Canck E."/>
        </authorList>
    </citation>
    <scope>NUCLEOTIDE SEQUENCE [LARGE SCALE GENOMIC DNA]</scope>
    <source>
        <strain evidence="1 2">LMG 24238</strain>
    </source>
</reference>
<dbReference type="Proteomes" id="UP000494255">
    <property type="component" value="Unassembled WGS sequence"/>
</dbReference>
<organism evidence="1 2">
    <name type="scientific">Paraburkholderia sediminicola</name>
    <dbReference type="NCBI Taxonomy" id="458836"/>
    <lineage>
        <taxon>Bacteria</taxon>
        <taxon>Pseudomonadati</taxon>
        <taxon>Pseudomonadota</taxon>
        <taxon>Betaproteobacteria</taxon>
        <taxon>Burkholderiales</taxon>
        <taxon>Burkholderiaceae</taxon>
        <taxon>Paraburkholderia</taxon>
    </lineage>
</organism>
<sequence>MITTVVARCLAIECRETDIFWQSGIREIYGSDLERAIRF</sequence>
<dbReference type="EMBL" id="CADIKC010000008">
    <property type="protein sequence ID" value="CAB3727918.1"/>
    <property type="molecule type" value="Genomic_DNA"/>
</dbReference>
<proteinExistence type="predicted"/>
<evidence type="ECO:0000313" key="2">
    <source>
        <dbReference type="Proteomes" id="UP000494255"/>
    </source>
</evidence>
<name>A0A6J5C9W6_9BURK</name>
<gene>
    <name evidence="1" type="ORF">LMG24238_05485</name>
</gene>
<keyword evidence="2" id="KW-1185">Reference proteome</keyword>
<accession>A0A6J5C9W6</accession>
<evidence type="ECO:0000313" key="1">
    <source>
        <dbReference type="EMBL" id="CAB3727918.1"/>
    </source>
</evidence>